<dbReference type="InterPro" id="IPR001623">
    <property type="entry name" value="DnaJ_domain"/>
</dbReference>
<sequence>MTDYYQILGISRQAGIQEIKSAFKKLALQYHPDRNAGSLVAEEKFKQINEAYQVLSDTQDKLIYDLKLNGYSSYSYTTDTTQQPTYNQTYTYSRPYSPPTYRHDPNAARKAYGVGTIIILIMAIIGYSLYTFMNQRSARMRYAEALYYIDRNQTYNAFTKLEEAIEFDDEYAEAYLKRGQLWLQLDANSIHAYEDFDKAIRHSKVPVPEMYLFRAMSLLKMRRYERVLTDCAQAIHEPTLKGPAIFLQAAAKKALQDKRGACHDWQQAYELGLTSSADSLLRYCR</sequence>
<dbReference type="SUPFAM" id="SSF48452">
    <property type="entry name" value="TPR-like"/>
    <property type="match status" value="1"/>
</dbReference>
<evidence type="ECO:0000313" key="5">
    <source>
        <dbReference type="EMBL" id="QHT66103.1"/>
    </source>
</evidence>
<keyword evidence="1" id="KW-0677">Repeat</keyword>
<dbReference type="CDD" id="cd06257">
    <property type="entry name" value="DnaJ"/>
    <property type="match status" value="1"/>
</dbReference>
<dbReference type="InterPro" id="IPR018253">
    <property type="entry name" value="DnaJ_domain_CS"/>
</dbReference>
<dbReference type="KEGG" id="rhoz:GXP67_05180"/>
<keyword evidence="3" id="KW-0812">Transmembrane</keyword>
<evidence type="ECO:0000313" key="6">
    <source>
        <dbReference type="Proteomes" id="UP000480178"/>
    </source>
</evidence>
<evidence type="ECO:0000259" key="4">
    <source>
        <dbReference type="PROSITE" id="PS50076"/>
    </source>
</evidence>
<dbReference type="InterPro" id="IPR011990">
    <property type="entry name" value="TPR-like_helical_dom_sf"/>
</dbReference>
<dbReference type="PROSITE" id="PS00636">
    <property type="entry name" value="DNAJ_1"/>
    <property type="match status" value="1"/>
</dbReference>
<dbReference type="PANTHER" id="PTHR45188">
    <property type="entry name" value="DNAJ PROTEIN P58IPK HOMOLOG"/>
    <property type="match status" value="1"/>
</dbReference>
<name>A0A6C0GEA0_9BACT</name>
<evidence type="ECO:0000256" key="2">
    <source>
        <dbReference type="ARBA" id="ARBA00022803"/>
    </source>
</evidence>
<dbReference type="AlphaFoldDB" id="A0A6C0GEA0"/>
<dbReference type="Gene3D" id="1.10.287.110">
    <property type="entry name" value="DnaJ domain"/>
    <property type="match status" value="1"/>
</dbReference>
<dbReference type="Gene3D" id="1.25.40.10">
    <property type="entry name" value="Tetratricopeptide repeat domain"/>
    <property type="match status" value="2"/>
</dbReference>
<dbReference type="RefSeq" id="WP_162442174.1">
    <property type="nucleotide sequence ID" value="NZ_CP048222.1"/>
</dbReference>
<evidence type="ECO:0000256" key="1">
    <source>
        <dbReference type="ARBA" id="ARBA00022737"/>
    </source>
</evidence>
<dbReference type="SMART" id="SM00271">
    <property type="entry name" value="DnaJ"/>
    <property type="match status" value="1"/>
</dbReference>
<dbReference type="Pfam" id="PF00226">
    <property type="entry name" value="DnaJ"/>
    <property type="match status" value="1"/>
</dbReference>
<keyword evidence="3" id="KW-1133">Transmembrane helix</keyword>
<keyword evidence="3" id="KW-0472">Membrane</keyword>
<dbReference type="PRINTS" id="PR00625">
    <property type="entry name" value="JDOMAIN"/>
</dbReference>
<accession>A0A6C0GEA0</accession>
<gene>
    <name evidence="5" type="ORF">GXP67_05180</name>
</gene>
<dbReference type="PANTHER" id="PTHR45188:SF2">
    <property type="entry name" value="DNAJ HOMOLOG SUBFAMILY C MEMBER 7"/>
    <property type="match status" value="1"/>
</dbReference>
<feature type="transmembrane region" description="Helical" evidence="3">
    <location>
        <begin position="111"/>
        <end position="132"/>
    </location>
</feature>
<proteinExistence type="predicted"/>
<evidence type="ECO:0000256" key="3">
    <source>
        <dbReference type="SAM" id="Phobius"/>
    </source>
</evidence>
<keyword evidence="2" id="KW-0802">TPR repeat</keyword>
<dbReference type="Proteomes" id="UP000480178">
    <property type="component" value="Chromosome"/>
</dbReference>
<dbReference type="PROSITE" id="PS50076">
    <property type="entry name" value="DNAJ_2"/>
    <property type="match status" value="1"/>
</dbReference>
<keyword evidence="6" id="KW-1185">Reference proteome</keyword>
<feature type="domain" description="J" evidence="4">
    <location>
        <begin position="3"/>
        <end position="68"/>
    </location>
</feature>
<protein>
    <submittedName>
        <fullName evidence="5">J domain-containing protein</fullName>
    </submittedName>
</protein>
<dbReference type="InterPro" id="IPR036869">
    <property type="entry name" value="J_dom_sf"/>
</dbReference>
<organism evidence="5 6">
    <name type="scientific">Rhodocytophaga rosea</name>
    <dbReference type="NCBI Taxonomy" id="2704465"/>
    <lineage>
        <taxon>Bacteria</taxon>
        <taxon>Pseudomonadati</taxon>
        <taxon>Bacteroidota</taxon>
        <taxon>Cytophagia</taxon>
        <taxon>Cytophagales</taxon>
        <taxon>Rhodocytophagaceae</taxon>
        <taxon>Rhodocytophaga</taxon>
    </lineage>
</organism>
<reference evidence="5 6" key="1">
    <citation type="submission" date="2020-01" db="EMBL/GenBank/DDBJ databases">
        <authorList>
            <person name="Kim M.K."/>
        </authorList>
    </citation>
    <scope>NUCLEOTIDE SEQUENCE [LARGE SCALE GENOMIC DNA]</scope>
    <source>
        <strain evidence="5 6">172606-1</strain>
    </source>
</reference>
<dbReference type="EMBL" id="CP048222">
    <property type="protein sequence ID" value="QHT66103.1"/>
    <property type="molecule type" value="Genomic_DNA"/>
</dbReference>
<dbReference type="SUPFAM" id="SSF46565">
    <property type="entry name" value="Chaperone J-domain"/>
    <property type="match status" value="1"/>
</dbReference>